<keyword evidence="1" id="KW-0378">Hydrolase</keyword>
<organism evidence="3 4">
    <name type="scientific">Candidatus Dojkabacteria bacterium</name>
    <dbReference type="NCBI Taxonomy" id="2099670"/>
    <lineage>
        <taxon>Bacteria</taxon>
        <taxon>Candidatus Dojkabacteria</taxon>
    </lineage>
</organism>
<dbReference type="EMBL" id="JAGQLF010000040">
    <property type="protein sequence ID" value="MCA9387049.1"/>
    <property type="molecule type" value="Genomic_DNA"/>
</dbReference>
<evidence type="ECO:0000313" key="4">
    <source>
        <dbReference type="Proteomes" id="UP000714915"/>
    </source>
</evidence>
<sequence length="210" mass="23641">MKKFLNIIAHINITLGLVLIIVPLGYLGLSATHILEPNTVFATDAKKETEIITSKPLFLDETKSVNSQVEFDIPSDSAADLGNKLIVPTAGINTTIWESEIGTYALDKGVWRMPYHEAPDSDISPVVLAAHRWGANSLTWEYRKQNLFLNLPDVKVGDEITIVWFGEEIKYRANHTEVNTEVSRIDDLILVTCQSYHTLNRVFVYAERID</sequence>
<evidence type="ECO:0000256" key="2">
    <source>
        <dbReference type="SAM" id="Phobius"/>
    </source>
</evidence>
<dbReference type="AlphaFoldDB" id="A0A955LAG0"/>
<protein>
    <submittedName>
        <fullName evidence="3">Sortase</fullName>
    </submittedName>
</protein>
<dbReference type="InterPro" id="IPR023365">
    <property type="entry name" value="Sortase_dom-sf"/>
</dbReference>
<dbReference type="Gene3D" id="2.40.260.10">
    <property type="entry name" value="Sortase"/>
    <property type="match status" value="1"/>
</dbReference>
<dbReference type="Proteomes" id="UP000714915">
    <property type="component" value="Unassembled WGS sequence"/>
</dbReference>
<feature type="transmembrane region" description="Helical" evidence="2">
    <location>
        <begin position="7"/>
        <end position="29"/>
    </location>
</feature>
<keyword evidence="2" id="KW-0472">Membrane</keyword>
<dbReference type="SUPFAM" id="SSF63817">
    <property type="entry name" value="Sortase"/>
    <property type="match status" value="1"/>
</dbReference>
<keyword evidence="2" id="KW-0812">Transmembrane</keyword>
<evidence type="ECO:0000313" key="3">
    <source>
        <dbReference type="EMBL" id="MCA9387049.1"/>
    </source>
</evidence>
<keyword evidence="2" id="KW-1133">Transmembrane helix</keyword>
<reference evidence="3" key="2">
    <citation type="journal article" date="2021" name="Microbiome">
        <title>Successional dynamics and alternative stable states in a saline activated sludge microbial community over 9 years.</title>
        <authorList>
            <person name="Wang Y."/>
            <person name="Ye J."/>
            <person name="Ju F."/>
            <person name="Liu L."/>
            <person name="Boyd J.A."/>
            <person name="Deng Y."/>
            <person name="Parks D.H."/>
            <person name="Jiang X."/>
            <person name="Yin X."/>
            <person name="Woodcroft B.J."/>
            <person name="Tyson G.W."/>
            <person name="Hugenholtz P."/>
            <person name="Polz M.F."/>
            <person name="Zhang T."/>
        </authorList>
    </citation>
    <scope>NUCLEOTIDE SEQUENCE</scope>
    <source>
        <strain evidence="3">HKST-UBA09</strain>
    </source>
</reference>
<accession>A0A955LAG0</accession>
<evidence type="ECO:0000256" key="1">
    <source>
        <dbReference type="ARBA" id="ARBA00022801"/>
    </source>
</evidence>
<reference evidence="3" key="1">
    <citation type="submission" date="2020-04" db="EMBL/GenBank/DDBJ databases">
        <authorList>
            <person name="Zhang T."/>
        </authorList>
    </citation>
    <scope>NUCLEOTIDE SEQUENCE</scope>
    <source>
        <strain evidence="3">HKST-UBA09</strain>
    </source>
</reference>
<dbReference type="GO" id="GO:0016787">
    <property type="term" value="F:hydrolase activity"/>
    <property type="evidence" value="ECO:0007669"/>
    <property type="project" value="UniProtKB-KW"/>
</dbReference>
<proteinExistence type="predicted"/>
<name>A0A955LAG0_9BACT</name>
<gene>
    <name evidence="3" type="ORF">KC669_03370</name>
</gene>
<dbReference type="Pfam" id="PF04203">
    <property type="entry name" value="Sortase"/>
    <property type="match status" value="1"/>
</dbReference>
<comment type="caution">
    <text evidence="3">The sequence shown here is derived from an EMBL/GenBank/DDBJ whole genome shotgun (WGS) entry which is preliminary data.</text>
</comment>
<dbReference type="InterPro" id="IPR005754">
    <property type="entry name" value="Sortase"/>
</dbReference>